<dbReference type="GO" id="GO:0034599">
    <property type="term" value="P:cellular response to oxidative stress"/>
    <property type="evidence" value="ECO:0007669"/>
    <property type="project" value="UniProtKB-UniRule"/>
</dbReference>
<dbReference type="HAMAP" id="MF_03120">
    <property type="entry name" value="lonm_euk"/>
    <property type="match status" value="1"/>
</dbReference>
<dbReference type="Gene3D" id="3.40.50.300">
    <property type="entry name" value="P-loop containing nucleotide triphosphate hydrolases"/>
    <property type="match status" value="1"/>
</dbReference>
<evidence type="ECO:0000256" key="12">
    <source>
        <dbReference type="PROSITE-ProRule" id="PRU01122"/>
    </source>
</evidence>
<dbReference type="Pfam" id="PF22667">
    <property type="entry name" value="Lon_lid"/>
    <property type="match status" value="1"/>
</dbReference>
<feature type="active site" evidence="11 12">
    <location>
        <position position="926"/>
    </location>
</feature>
<dbReference type="SUPFAM" id="SSF52540">
    <property type="entry name" value="P-loop containing nucleoside triphosphate hydrolases"/>
    <property type="match status" value="1"/>
</dbReference>
<dbReference type="Pfam" id="PF05362">
    <property type="entry name" value="Lon_C"/>
    <property type="match status" value="1"/>
</dbReference>
<evidence type="ECO:0000256" key="6">
    <source>
        <dbReference type="ARBA" id="ARBA00022840"/>
    </source>
</evidence>
<dbReference type="Gene3D" id="2.30.130.40">
    <property type="entry name" value="LON domain-like"/>
    <property type="match status" value="1"/>
</dbReference>
<dbReference type="Pfam" id="PF02190">
    <property type="entry name" value="LON_substr_bdg"/>
    <property type="match status" value="1"/>
</dbReference>
<dbReference type="GO" id="GO:0016887">
    <property type="term" value="F:ATP hydrolysis activity"/>
    <property type="evidence" value="ECO:0007669"/>
    <property type="project" value="UniProtKB-UniRule"/>
</dbReference>
<dbReference type="EC" id="3.4.21.53" evidence="11"/>
<feature type="compositionally biased region" description="Polar residues" evidence="14">
    <location>
        <begin position="207"/>
        <end position="219"/>
    </location>
</feature>
<evidence type="ECO:0000256" key="4">
    <source>
        <dbReference type="ARBA" id="ARBA00022801"/>
    </source>
</evidence>
<gene>
    <name evidence="17" type="primary">Dmoj\GI13511</name>
    <name evidence="17" type="ORF">Dmoj_GI13511</name>
</gene>
<evidence type="ECO:0000256" key="9">
    <source>
        <dbReference type="ARBA" id="ARBA00023128"/>
    </source>
</evidence>
<dbReference type="PROSITE" id="PS51787">
    <property type="entry name" value="LON_N"/>
    <property type="match status" value="1"/>
</dbReference>
<dbReference type="Proteomes" id="UP000009192">
    <property type="component" value="Unassembled WGS sequence"/>
</dbReference>
<evidence type="ECO:0000256" key="7">
    <source>
        <dbReference type="ARBA" id="ARBA00022946"/>
    </source>
</evidence>
<dbReference type="PANTHER" id="PTHR43718:SF2">
    <property type="entry name" value="LON PROTEASE HOMOLOG, MITOCHONDRIAL"/>
    <property type="match status" value="1"/>
</dbReference>
<dbReference type="PRINTS" id="PR00830">
    <property type="entry name" value="ENDOLAPTASE"/>
</dbReference>
<keyword evidence="9 11" id="KW-0496">Mitochondrion</keyword>
<dbReference type="GO" id="GO:0005759">
    <property type="term" value="C:mitochondrial matrix"/>
    <property type="evidence" value="ECO:0007669"/>
    <property type="project" value="UniProtKB-SubCell"/>
</dbReference>
<keyword evidence="6 11" id="KW-0067">ATP-binding</keyword>
<dbReference type="PANTHER" id="PTHR43718">
    <property type="entry name" value="LON PROTEASE"/>
    <property type="match status" value="1"/>
</dbReference>
<dbReference type="SUPFAM" id="SSF88697">
    <property type="entry name" value="PUA domain-like"/>
    <property type="match status" value="1"/>
</dbReference>
<keyword evidence="18" id="KW-1185">Reference proteome</keyword>
<dbReference type="InterPro" id="IPR027417">
    <property type="entry name" value="P-loop_NTPase"/>
</dbReference>
<dbReference type="InterPro" id="IPR008269">
    <property type="entry name" value="Lon_proteolytic"/>
</dbReference>
<dbReference type="InterPro" id="IPR004815">
    <property type="entry name" value="Lon_bac/euk-typ"/>
</dbReference>
<dbReference type="Gene3D" id="1.20.5.5270">
    <property type="match status" value="1"/>
</dbReference>
<evidence type="ECO:0000256" key="14">
    <source>
        <dbReference type="SAM" id="MobiDB-lite"/>
    </source>
</evidence>
<evidence type="ECO:0000259" key="16">
    <source>
        <dbReference type="PROSITE" id="PS51787"/>
    </source>
</evidence>
<dbReference type="SMART" id="SM00464">
    <property type="entry name" value="LON"/>
    <property type="match status" value="1"/>
</dbReference>
<dbReference type="Gene3D" id="3.30.230.10">
    <property type="match status" value="1"/>
</dbReference>
<dbReference type="OrthoDB" id="2411602at2759"/>
<dbReference type="FunFam" id="1.20.5.5270:FF:000001">
    <property type="entry name" value="Lon protease homolog, mitochondrial"/>
    <property type="match status" value="1"/>
</dbReference>
<proteinExistence type="inferred from homology"/>
<dbReference type="FunFam" id="3.40.50.300:FF:000021">
    <property type="entry name" value="Lon protease homolog"/>
    <property type="match status" value="1"/>
</dbReference>
<dbReference type="GO" id="GO:0004176">
    <property type="term" value="F:ATP-dependent peptidase activity"/>
    <property type="evidence" value="ECO:0007669"/>
    <property type="project" value="UniProtKB-UniRule"/>
</dbReference>
<feature type="active site" evidence="11 12">
    <location>
        <position position="883"/>
    </location>
</feature>
<dbReference type="FunFam" id="3.30.230.10:FF:000015">
    <property type="entry name" value="Lon protease homolog, mitochondrial"/>
    <property type="match status" value="1"/>
</dbReference>
<evidence type="ECO:0000256" key="10">
    <source>
        <dbReference type="ARBA" id="ARBA00050665"/>
    </source>
</evidence>
<feature type="binding site" evidence="11">
    <location>
        <begin position="552"/>
        <end position="559"/>
    </location>
    <ligand>
        <name>ATP</name>
        <dbReference type="ChEBI" id="CHEBI:30616"/>
    </ligand>
</feature>
<evidence type="ECO:0000256" key="2">
    <source>
        <dbReference type="ARBA" id="ARBA00022670"/>
    </source>
</evidence>
<dbReference type="Gene3D" id="1.20.58.1480">
    <property type="match status" value="1"/>
</dbReference>
<comment type="catalytic activity">
    <reaction evidence="10 11">
        <text>Hydrolysis of proteins in presence of ATP.</text>
        <dbReference type="EC" id="3.4.21.53"/>
    </reaction>
</comment>
<feature type="domain" description="Lon proteolytic" evidence="15">
    <location>
        <begin position="788"/>
        <end position="977"/>
    </location>
</feature>
<dbReference type="HOGENOM" id="CLU_004109_1_1_1"/>
<dbReference type="EMBL" id="CH933809">
    <property type="protein sequence ID" value="EDW18943.2"/>
    <property type="molecule type" value="Genomic_DNA"/>
</dbReference>
<dbReference type="FunFam" id="1.10.8.60:FF:000043">
    <property type="entry name" value="Lon protease homolog, mitochondrial"/>
    <property type="match status" value="1"/>
</dbReference>
<evidence type="ECO:0000313" key="17">
    <source>
        <dbReference type="EMBL" id="EDW18943.2"/>
    </source>
</evidence>
<dbReference type="InterPro" id="IPR020568">
    <property type="entry name" value="Ribosomal_Su5_D2-typ_SF"/>
</dbReference>
<dbReference type="InterPro" id="IPR003959">
    <property type="entry name" value="ATPase_AAA_core"/>
</dbReference>
<feature type="region of interest" description="Disordered" evidence="14">
    <location>
        <begin position="194"/>
        <end position="298"/>
    </location>
</feature>
<dbReference type="MEROPS" id="S16.002"/>
<dbReference type="Pfam" id="PF00004">
    <property type="entry name" value="AAA"/>
    <property type="match status" value="1"/>
</dbReference>
<dbReference type="InterPro" id="IPR015947">
    <property type="entry name" value="PUA-like_sf"/>
</dbReference>
<dbReference type="AlphaFoldDB" id="B4KZB7"/>
<accession>B4KZB7</accession>
<dbReference type="InterPro" id="IPR027503">
    <property type="entry name" value="Lonm_euk"/>
</dbReference>
<comment type="function">
    <text evidence="11">ATP-dependent serine protease that mediates the selective degradation of misfolded, unassembled or oxidatively damaged polypeptides as well as certain short-lived regulatory proteins in the mitochondrial matrix. May also have a chaperone function in the assembly of inner membrane protein complexes. Participates in the regulation of mitochondrial gene expression and in the maintenance of the integrity of the mitochondrial genome. Binds to mitochondrial DNA in a site-specific manner.</text>
</comment>
<dbReference type="eggNOG" id="KOG2004">
    <property type="taxonomic scope" value="Eukaryota"/>
</dbReference>
<comment type="subunit">
    <text evidence="11">Homohexamer or homoheptamer. Organized in a ring with a central cavity.</text>
</comment>
<keyword evidence="3 11" id="KW-0547">Nucleotide-binding</keyword>
<dbReference type="GO" id="GO:0043565">
    <property type="term" value="F:sequence-specific DNA binding"/>
    <property type="evidence" value="ECO:0007669"/>
    <property type="project" value="UniProtKB-UniRule"/>
</dbReference>
<dbReference type="GO" id="GO:0005524">
    <property type="term" value="F:ATP binding"/>
    <property type="evidence" value="ECO:0007669"/>
    <property type="project" value="UniProtKB-UniRule"/>
</dbReference>
<evidence type="ECO:0000256" key="11">
    <source>
        <dbReference type="HAMAP-Rule" id="MF_03120"/>
    </source>
</evidence>
<dbReference type="InterPro" id="IPR027065">
    <property type="entry name" value="Lon_Prtase"/>
</dbReference>
<dbReference type="Gene3D" id="1.10.8.60">
    <property type="match status" value="1"/>
</dbReference>
<dbReference type="InterPro" id="IPR046336">
    <property type="entry name" value="Lon_prtase_N_sf"/>
</dbReference>
<sequence>MLSRAVRVRAALRGLSTVAACARHRHTQNCMVQYFKEVRLLRYNGAVSMMQTQRFFSRKRNDNEDDLMAEAEPELLADHRDSQQLPATVAVPDVWPHVPMLAMRRNPLFPRFMKIVEVSNPIIMDLLRRKVKLNQPYVGVFLKKTDGEEELIHNLDDVYSVGTFAQIQELQDLGDKLRMVVVAHRRIKITGQVVDDAPSKSAEDQSTDGANATGKSNNRGIRKTRGRAPRRQTQKLNEAASAEEMAQRQTLEPPLPSGRVEQTTAATAKKNVEDVKSSTAETTDNSTETSTGGPTTPPVLIVEVENIKQPVYKQTEEVKALTQEIIKTLRDIITMNPLYRESLQQMLHQNQRVVDNPIYLCDLGASLSAGEPSELQKILEETDIPQRLLLALALLKKELELSRLQQKIGREVEEKVKQQHRKYILQEQLKVIKKELGIEKDDKDAIGEKYREKLKDKTVPESIKTVIDEELTKLNFLESHSSEFNVTRNYLDWLTSLPWGVISPENLCLDKATEILNNDHYGMDDIKKRILEFIAVSSLKGTTQGKILCFHGPPGVGKTSIAKSIARALNREYFRFSVGGMTDVAEIKGHRRTYVGAMPGKLIQCLKKTKTENPLVLIDEVDKIGKGYQGDPSSALLELLDPEQNANFLDHYLDVPVDLSRVLFICTANVVDTIPEPLRDRMELIEMSGYVAEEKVAIARQYLIPQAMKDCGLTEKQVNITEDALNMLIRSYCRESGVRNLQKQIEKVIRKVAFRLVKKEGDEFPVNADNLTTFLGKQVFSSDRMYNVTPAGVVMGLAWTAMGGSSLYIETSRRHIRAEKPESTAGVLHLTGNLGDVMKESAQIALTVARNFLYTYDPKNKFLEQEHIHLHVPEGSTPKDGPSAGVTIITALVSLATGKPVRPDVAMTGEVSLKGKVLTVGGIKEKTIAARRSGVTCLILPADNKKDFEELPSFITDGLEVHFASEYEDVYKIAFSDPDFTSTKNETSSTTEAMRVKIPTAATAAAKPTSS</sequence>
<dbReference type="SMART" id="SM00382">
    <property type="entry name" value="AAA"/>
    <property type="match status" value="1"/>
</dbReference>
<dbReference type="SUPFAM" id="SSF54211">
    <property type="entry name" value="Ribosomal protein S5 domain 2-like"/>
    <property type="match status" value="1"/>
</dbReference>
<dbReference type="SMR" id="B4KZB7"/>
<evidence type="ECO:0000256" key="1">
    <source>
        <dbReference type="ARBA" id="ARBA00004305"/>
    </source>
</evidence>
<name>B4KZB7_DROMO</name>
<evidence type="ECO:0000259" key="15">
    <source>
        <dbReference type="PROSITE" id="PS51786"/>
    </source>
</evidence>
<dbReference type="InterPro" id="IPR008268">
    <property type="entry name" value="Peptidase_S16_AS"/>
</dbReference>
<dbReference type="InterPro" id="IPR003593">
    <property type="entry name" value="AAA+_ATPase"/>
</dbReference>
<dbReference type="GO" id="GO:0004252">
    <property type="term" value="F:serine-type endopeptidase activity"/>
    <property type="evidence" value="ECO:0007669"/>
    <property type="project" value="UniProtKB-UniRule"/>
</dbReference>
<evidence type="ECO:0000256" key="5">
    <source>
        <dbReference type="ARBA" id="ARBA00022825"/>
    </source>
</evidence>
<dbReference type="PROSITE" id="PS51786">
    <property type="entry name" value="LON_PROTEOLYTIC"/>
    <property type="match status" value="1"/>
</dbReference>
<dbReference type="GO" id="GO:0003697">
    <property type="term" value="F:single-stranded DNA binding"/>
    <property type="evidence" value="ECO:0007669"/>
    <property type="project" value="TreeGrafter"/>
</dbReference>
<keyword evidence="5 11" id="KW-0720">Serine protease</keyword>
<evidence type="ECO:0000256" key="3">
    <source>
        <dbReference type="ARBA" id="ARBA00022741"/>
    </source>
</evidence>
<dbReference type="InterPro" id="IPR003111">
    <property type="entry name" value="Lon_prtase_N"/>
</dbReference>
<keyword evidence="8 11" id="KW-0238">DNA-binding</keyword>
<evidence type="ECO:0000256" key="13">
    <source>
        <dbReference type="RuleBase" id="RU000591"/>
    </source>
</evidence>
<feature type="compositionally biased region" description="Basic residues" evidence="14">
    <location>
        <begin position="220"/>
        <end position="233"/>
    </location>
</feature>
<keyword evidence="7" id="KW-0809">Transit peptide</keyword>
<organism evidence="17 18">
    <name type="scientific">Drosophila mojavensis</name>
    <name type="common">Fruit fly</name>
    <dbReference type="NCBI Taxonomy" id="7230"/>
    <lineage>
        <taxon>Eukaryota</taxon>
        <taxon>Metazoa</taxon>
        <taxon>Ecdysozoa</taxon>
        <taxon>Arthropoda</taxon>
        <taxon>Hexapoda</taxon>
        <taxon>Insecta</taxon>
        <taxon>Pterygota</taxon>
        <taxon>Neoptera</taxon>
        <taxon>Endopterygota</taxon>
        <taxon>Diptera</taxon>
        <taxon>Brachycera</taxon>
        <taxon>Muscomorpha</taxon>
        <taxon>Ephydroidea</taxon>
        <taxon>Drosophilidae</taxon>
        <taxon>Drosophila</taxon>
    </lineage>
</organism>
<dbReference type="GO" id="GO:0007005">
    <property type="term" value="P:mitochondrion organization"/>
    <property type="evidence" value="ECO:0007669"/>
    <property type="project" value="TreeGrafter"/>
</dbReference>
<dbReference type="PROSITE" id="PS01046">
    <property type="entry name" value="LON_SER"/>
    <property type="match status" value="1"/>
</dbReference>
<evidence type="ECO:0000313" key="18">
    <source>
        <dbReference type="Proteomes" id="UP000009192"/>
    </source>
</evidence>
<comment type="subcellular location">
    <subcellularLocation>
        <location evidence="1 11">Mitochondrion matrix</location>
    </subcellularLocation>
</comment>
<keyword evidence="2 11" id="KW-0645">Protease</keyword>
<dbReference type="NCBIfam" id="TIGR00763">
    <property type="entry name" value="lon"/>
    <property type="match status" value="1"/>
</dbReference>
<keyword evidence="4 11" id="KW-0378">Hydrolase</keyword>
<evidence type="ECO:0000256" key="8">
    <source>
        <dbReference type="ARBA" id="ARBA00023125"/>
    </source>
</evidence>
<protein>
    <recommendedName>
        <fullName evidence="11">Lon protease homolog, mitochondrial</fullName>
        <ecNumber evidence="11">3.4.21.53</ecNumber>
    </recommendedName>
</protein>
<dbReference type="InterPro" id="IPR014721">
    <property type="entry name" value="Ribsml_uS5_D2-typ_fold_subgr"/>
</dbReference>
<dbReference type="CDD" id="cd19500">
    <property type="entry name" value="RecA-like_Lon"/>
    <property type="match status" value="1"/>
</dbReference>
<dbReference type="InterPro" id="IPR054594">
    <property type="entry name" value="Lon_lid"/>
</dbReference>
<feature type="domain" description="Lon N-terminal" evidence="16">
    <location>
        <begin position="98"/>
        <end position="399"/>
    </location>
</feature>
<dbReference type="GO" id="GO:0070407">
    <property type="term" value="P:oxidation-dependent protein catabolic process"/>
    <property type="evidence" value="ECO:0007669"/>
    <property type="project" value="UniProtKB-UniRule"/>
</dbReference>
<dbReference type="GO" id="GO:0006515">
    <property type="term" value="P:protein quality control for misfolded or incompletely synthesized proteins"/>
    <property type="evidence" value="ECO:0007669"/>
    <property type="project" value="UniProtKB-UniRule"/>
</dbReference>
<comment type="similarity">
    <text evidence="11 12 13">Belongs to the peptidase S16 family.</text>
</comment>
<reference evidence="17 18" key="1">
    <citation type="journal article" date="2007" name="Nature">
        <title>Evolution of genes and genomes on the Drosophila phylogeny.</title>
        <authorList>
            <consortium name="Drosophila 12 Genomes Consortium"/>
            <person name="Clark A.G."/>
            <person name="Eisen M.B."/>
            <person name="Smith D.R."/>
            <person name="Bergman C.M."/>
            <person name="Oliver B."/>
            <person name="Markow T.A."/>
            <person name="Kaufman T.C."/>
            <person name="Kellis M."/>
            <person name="Gelbart W."/>
            <person name="Iyer V.N."/>
            <person name="Pollard D.A."/>
            <person name="Sackton T.B."/>
            <person name="Larracuente A.M."/>
            <person name="Singh N.D."/>
            <person name="Abad J.P."/>
            <person name="Abt D.N."/>
            <person name="Adryan B."/>
            <person name="Aguade M."/>
            <person name="Akashi H."/>
            <person name="Anderson W.W."/>
            <person name="Aquadro C.F."/>
            <person name="Ardell D.H."/>
            <person name="Arguello R."/>
            <person name="Artieri C.G."/>
            <person name="Barbash D.A."/>
            <person name="Barker D."/>
            <person name="Barsanti P."/>
            <person name="Batterham P."/>
            <person name="Batzoglou S."/>
            <person name="Begun D."/>
            <person name="Bhutkar A."/>
            <person name="Blanco E."/>
            <person name="Bosak S.A."/>
            <person name="Bradley R.K."/>
            <person name="Brand A.D."/>
            <person name="Brent M.R."/>
            <person name="Brooks A.N."/>
            <person name="Brown R.H."/>
            <person name="Butlin R.K."/>
            <person name="Caggese C."/>
            <person name="Calvi B.R."/>
            <person name="Bernardo de Carvalho A."/>
            <person name="Caspi A."/>
            <person name="Castrezana S."/>
            <person name="Celniker S.E."/>
            <person name="Chang J.L."/>
            <person name="Chapple C."/>
            <person name="Chatterji S."/>
            <person name="Chinwalla A."/>
            <person name="Civetta A."/>
            <person name="Clifton S.W."/>
            <person name="Comeron J.M."/>
            <person name="Costello J.C."/>
            <person name="Coyne J.A."/>
            <person name="Daub J."/>
            <person name="David R.G."/>
            <person name="Delcher A.L."/>
            <person name="Delehaunty K."/>
            <person name="Do C.B."/>
            <person name="Ebling H."/>
            <person name="Edwards K."/>
            <person name="Eickbush T."/>
            <person name="Evans J.D."/>
            <person name="Filipski A."/>
            <person name="Findeiss S."/>
            <person name="Freyhult E."/>
            <person name="Fulton L."/>
            <person name="Fulton R."/>
            <person name="Garcia A.C."/>
            <person name="Gardiner A."/>
            <person name="Garfield D.A."/>
            <person name="Garvin B.E."/>
            <person name="Gibson G."/>
            <person name="Gilbert D."/>
            <person name="Gnerre S."/>
            <person name="Godfrey J."/>
            <person name="Good R."/>
            <person name="Gotea V."/>
            <person name="Gravely B."/>
            <person name="Greenberg A.J."/>
            <person name="Griffiths-Jones S."/>
            <person name="Gross S."/>
            <person name="Guigo R."/>
            <person name="Gustafson E.A."/>
            <person name="Haerty W."/>
            <person name="Hahn M.W."/>
            <person name="Halligan D.L."/>
            <person name="Halpern A.L."/>
            <person name="Halter G.M."/>
            <person name="Han M.V."/>
            <person name="Heger A."/>
            <person name="Hillier L."/>
            <person name="Hinrichs A.S."/>
            <person name="Holmes I."/>
            <person name="Hoskins R.A."/>
            <person name="Hubisz M.J."/>
            <person name="Hultmark D."/>
            <person name="Huntley M.A."/>
            <person name="Jaffe D.B."/>
            <person name="Jagadeeshan S."/>
            <person name="Jeck W.R."/>
            <person name="Johnson J."/>
            <person name="Jones C.D."/>
            <person name="Jordan W.C."/>
            <person name="Karpen G.H."/>
            <person name="Kataoka E."/>
            <person name="Keightley P.D."/>
            <person name="Kheradpour P."/>
            <person name="Kirkness E.F."/>
            <person name="Koerich L.B."/>
            <person name="Kristiansen K."/>
            <person name="Kudrna D."/>
            <person name="Kulathinal R.J."/>
            <person name="Kumar S."/>
            <person name="Kwok R."/>
            <person name="Lander E."/>
            <person name="Langley C.H."/>
            <person name="Lapoint R."/>
            <person name="Lazzaro B.P."/>
            <person name="Lee S.J."/>
            <person name="Levesque L."/>
            <person name="Li R."/>
            <person name="Lin C.F."/>
            <person name="Lin M.F."/>
            <person name="Lindblad-Toh K."/>
            <person name="Llopart A."/>
            <person name="Long M."/>
            <person name="Low L."/>
            <person name="Lozovsky E."/>
            <person name="Lu J."/>
            <person name="Luo M."/>
            <person name="Machado C.A."/>
            <person name="Makalowski W."/>
            <person name="Marzo M."/>
            <person name="Matsuda M."/>
            <person name="Matzkin L."/>
            <person name="McAllister B."/>
            <person name="McBride C.S."/>
            <person name="McKernan B."/>
            <person name="McKernan K."/>
            <person name="Mendez-Lago M."/>
            <person name="Minx P."/>
            <person name="Mollenhauer M.U."/>
            <person name="Montooth K."/>
            <person name="Mount S.M."/>
            <person name="Mu X."/>
            <person name="Myers E."/>
            <person name="Negre B."/>
            <person name="Newfeld S."/>
            <person name="Nielsen R."/>
            <person name="Noor M.A."/>
            <person name="O'Grady P."/>
            <person name="Pachter L."/>
            <person name="Papaceit M."/>
            <person name="Parisi M.J."/>
            <person name="Parisi M."/>
            <person name="Parts L."/>
            <person name="Pedersen J.S."/>
            <person name="Pesole G."/>
            <person name="Phillippy A.M."/>
            <person name="Ponting C.P."/>
            <person name="Pop M."/>
            <person name="Porcelli D."/>
            <person name="Powell J.R."/>
            <person name="Prohaska S."/>
            <person name="Pruitt K."/>
            <person name="Puig M."/>
            <person name="Quesneville H."/>
            <person name="Ram K.R."/>
            <person name="Rand D."/>
            <person name="Rasmussen M.D."/>
            <person name="Reed L.K."/>
            <person name="Reenan R."/>
            <person name="Reily A."/>
            <person name="Remington K.A."/>
            <person name="Rieger T.T."/>
            <person name="Ritchie M.G."/>
            <person name="Robin C."/>
            <person name="Rogers Y.H."/>
            <person name="Rohde C."/>
            <person name="Rozas J."/>
            <person name="Rubenfield M.J."/>
            <person name="Ruiz A."/>
            <person name="Russo S."/>
            <person name="Salzberg S.L."/>
            <person name="Sanchez-Gracia A."/>
            <person name="Saranga D.J."/>
            <person name="Sato H."/>
            <person name="Schaeffer S.W."/>
            <person name="Schatz M.C."/>
            <person name="Schlenke T."/>
            <person name="Schwartz R."/>
            <person name="Segarra C."/>
            <person name="Singh R.S."/>
            <person name="Sirot L."/>
            <person name="Sirota M."/>
            <person name="Sisneros N.B."/>
            <person name="Smith C.D."/>
            <person name="Smith T.F."/>
            <person name="Spieth J."/>
            <person name="Stage D.E."/>
            <person name="Stark A."/>
            <person name="Stephan W."/>
            <person name="Strausberg R.L."/>
            <person name="Strempel S."/>
            <person name="Sturgill D."/>
            <person name="Sutton G."/>
            <person name="Sutton G.G."/>
            <person name="Tao W."/>
            <person name="Teichmann S."/>
            <person name="Tobari Y.N."/>
            <person name="Tomimura Y."/>
            <person name="Tsolas J.M."/>
            <person name="Valente V.L."/>
            <person name="Venter E."/>
            <person name="Venter J.C."/>
            <person name="Vicario S."/>
            <person name="Vieira F.G."/>
            <person name="Vilella A.J."/>
            <person name="Villasante A."/>
            <person name="Walenz B."/>
            <person name="Wang J."/>
            <person name="Wasserman M."/>
            <person name="Watts T."/>
            <person name="Wilson D."/>
            <person name="Wilson R.K."/>
            <person name="Wing R.A."/>
            <person name="Wolfner M.F."/>
            <person name="Wong A."/>
            <person name="Wong G.K."/>
            <person name="Wu C.I."/>
            <person name="Wu G."/>
            <person name="Yamamoto D."/>
            <person name="Yang H.P."/>
            <person name="Yang S.P."/>
            <person name="Yorke J.A."/>
            <person name="Yoshida K."/>
            <person name="Zdobnov E."/>
            <person name="Zhang P."/>
            <person name="Zhang Y."/>
            <person name="Zimin A.V."/>
            <person name="Baldwin J."/>
            <person name="Abdouelleil A."/>
            <person name="Abdulkadir J."/>
            <person name="Abebe A."/>
            <person name="Abera B."/>
            <person name="Abreu J."/>
            <person name="Acer S.C."/>
            <person name="Aftuck L."/>
            <person name="Alexander A."/>
            <person name="An P."/>
            <person name="Anderson E."/>
            <person name="Anderson S."/>
            <person name="Arachi H."/>
            <person name="Azer M."/>
            <person name="Bachantsang P."/>
            <person name="Barry A."/>
            <person name="Bayul T."/>
            <person name="Berlin A."/>
            <person name="Bessette D."/>
            <person name="Bloom T."/>
            <person name="Blye J."/>
            <person name="Boguslavskiy L."/>
            <person name="Bonnet C."/>
            <person name="Boukhgalter B."/>
            <person name="Bourzgui I."/>
            <person name="Brown A."/>
            <person name="Cahill P."/>
            <person name="Channer S."/>
            <person name="Cheshatsang Y."/>
            <person name="Chuda L."/>
            <person name="Citroen M."/>
            <person name="Collymore A."/>
            <person name="Cooke P."/>
            <person name="Costello M."/>
            <person name="D'Aco K."/>
            <person name="Daza R."/>
            <person name="De Haan G."/>
            <person name="DeGray S."/>
            <person name="DeMaso C."/>
            <person name="Dhargay N."/>
            <person name="Dooley K."/>
            <person name="Dooley E."/>
            <person name="Doricent M."/>
            <person name="Dorje P."/>
            <person name="Dorjee K."/>
            <person name="Dupes A."/>
            <person name="Elong R."/>
            <person name="Falk J."/>
            <person name="Farina A."/>
            <person name="Faro S."/>
            <person name="Ferguson D."/>
            <person name="Fisher S."/>
            <person name="Foley C.D."/>
            <person name="Franke A."/>
            <person name="Friedrich D."/>
            <person name="Gadbois L."/>
            <person name="Gearin G."/>
            <person name="Gearin C.R."/>
            <person name="Giannoukos G."/>
            <person name="Goode T."/>
            <person name="Graham J."/>
            <person name="Grandbois E."/>
            <person name="Grewal S."/>
            <person name="Gyaltsen K."/>
            <person name="Hafez N."/>
            <person name="Hagos B."/>
            <person name="Hall J."/>
            <person name="Henson C."/>
            <person name="Hollinger A."/>
            <person name="Honan T."/>
            <person name="Huard M.D."/>
            <person name="Hughes L."/>
            <person name="Hurhula B."/>
            <person name="Husby M.E."/>
            <person name="Kamat A."/>
            <person name="Kanga B."/>
            <person name="Kashin S."/>
            <person name="Khazanovich D."/>
            <person name="Kisner P."/>
            <person name="Lance K."/>
            <person name="Lara M."/>
            <person name="Lee W."/>
            <person name="Lennon N."/>
            <person name="Letendre F."/>
            <person name="LeVine R."/>
            <person name="Lipovsky A."/>
            <person name="Liu X."/>
            <person name="Liu J."/>
            <person name="Liu S."/>
            <person name="Lokyitsang T."/>
            <person name="Lokyitsang Y."/>
            <person name="Lubonja R."/>
            <person name="Lui A."/>
            <person name="MacDonald P."/>
            <person name="Magnisalis V."/>
            <person name="Maru K."/>
            <person name="Matthews C."/>
            <person name="McCusker W."/>
            <person name="McDonough S."/>
            <person name="Mehta T."/>
            <person name="Meldrim J."/>
            <person name="Meneus L."/>
            <person name="Mihai O."/>
            <person name="Mihalev A."/>
            <person name="Mihova T."/>
            <person name="Mittelman R."/>
            <person name="Mlenga V."/>
            <person name="Montmayeur A."/>
            <person name="Mulrain L."/>
            <person name="Navidi A."/>
            <person name="Naylor J."/>
            <person name="Negash T."/>
            <person name="Nguyen T."/>
            <person name="Nguyen N."/>
            <person name="Nicol R."/>
            <person name="Norbu C."/>
            <person name="Norbu N."/>
            <person name="Novod N."/>
            <person name="O'Neill B."/>
            <person name="Osman S."/>
            <person name="Markiewicz E."/>
            <person name="Oyono O.L."/>
            <person name="Patti C."/>
            <person name="Phunkhang P."/>
            <person name="Pierre F."/>
            <person name="Priest M."/>
            <person name="Raghuraman S."/>
            <person name="Rege F."/>
            <person name="Reyes R."/>
            <person name="Rise C."/>
            <person name="Rogov P."/>
            <person name="Ross K."/>
            <person name="Ryan E."/>
            <person name="Settipalli S."/>
            <person name="Shea T."/>
            <person name="Sherpa N."/>
            <person name="Shi L."/>
            <person name="Shih D."/>
            <person name="Sparrow T."/>
            <person name="Spaulding J."/>
            <person name="Stalker J."/>
            <person name="Stange-Thomann N."/>
            <person name="Stavropoulos S."/>
            <person name="Stone C."/>
            <person name="Strader C."/>
            <person name="Tesfaye S."/>
            <person name="Thomson T."/>
            <person name="Thoulutsang Y."/>
            <person name="Thoulutsang D."/>
            <person name="Topham K."/>
            <person name="Topping I."/>
            <person name="Tsamla T."/>
            <person name="Vassiliev H."/>
            <person name="Vo A."/>
            <person name="Wangchuk T."/>
            <person name="Wangdi T."/>
            <person name="Weiand M."/>
            <person name="Wilkinson J."/>
            <person name="Wilson A."/>
            <person name="Yadav S."/>
            <person name="Young G."/>
            <person name="Yu Q."/>
            <person name="Zembek L."/>
            <person name="Zhong D."/>
            <person name="Zimmer A."/>
            <person name="Zwirko Z."/>
            <person name="Jaffe D.B."/>
            <person name="Alvarez P."/>
            <person name="Brockman W."/>
            <person name="Butler J."/>
            <person name="Chin C."/>
            <person name="Gnerre S."/>
            <person name="Grabherr M."/>
            <person name="Kleber M."/>
            <person name="Mauceli E."/>
            <person name="MacCallum I."/>
        </authorList>
    </citation>
    <scope>NUCLEOTIDE SEQUENCE [LARGE SCALE GENOMIC DNA]</scope>
    <source>
        <strain evidence="18">Tucson 15081-1352.22</strain>
    </source>
</reference>
<dbReference type="GO" id="GO:0051131">
    <property type="term" value="P:chaperone-mediated protein complex assembly"/>
    <property type="evidence" value="ECO:0007669"/>
    <property type="project" value="UniProtKB-UniRule"/>
</dbReference>
<dbReference type="FunFam" id="1.20.58.1480:FF:000002">
    <property type="entry name" value="Lon protease homolog, mitochondrial"/>
    <property type="match status" value="1"/>
</dbReference>